<feature type="region of interest" description="Disordered" evidence="1">
    <location>
        <begin position="93"/>
        <end position="116"/>
    </location>
</feature>
<evidence type="ECO:0000313" key="3">
    <source>
        <dbReference type="Proteomes" id="UP000256269"/>
    </source>
</evidence>
<dbReference type="AlphaFoldDB" id="A0A3E0HEK3"/>
<keyword evidence="3" id="KW-1185">Reference proteome</keyword>
<organism evidence="2 3">
    <name type="scientific">Kutzneria buriramensis</name>
    <dbReference type="NCBI Taxonomy" id="1045776"/>
    <lineage>
        <taxon>Bacteria</taxon>
        <taxon>Bacillati</taxon>
        <taxon>Actinomycetota</taxon>
        <taxon>Actinomycetes</taxon>
        <taxon>Pseudonocardiales</taxon>
        <taxon>Pseudonocardiaceae</taxon>
        <taxon>Kutzneria</taxon>
    </lineage>
</organism>
<name>A0A3E0HEK3_9PSEU</name>
<evidence type="ECO:0000256" key="1">
    <source>
        <dbReference type="SAM" id="MobiDB-lite"/>
    </source>
</evidence>
<dbReference type="EMBL" id="QUNO01000009">
    <property type="protein sequence ID" value="REH43640.1"/>
    <property type="molecule type" value="Genomic_DNA"/>
</dbReference>
<protein>
    <submittedName>
        <fullName evidence="2">Uncharacterized protein</fullName>
    </submittedName>
</protein>
<proteinExistence type="predicted"/>
<reference evidence="2 3" key="1">
    <citation type="submission" date="2018-08" db="EMBL/GenBank/DDBJ databases">
        <title>Genomic Encyclopedia of Archaeal and Bacterial Type Strains, Phase II (KMG-II): from individual species to whole genera.</title>
        <authorList>
            <person name="Goeker M."/>
        </authorList>
    </citation>
    <scope>NUCLEOTIDE SEQUENCE [LARGE SCALE GENOMIC DNA]</scope>
    <source>
        <strain evidence="2 3">DSM 45791</strain>
    </source>
</reference>
<accession>A0A3E0HEK3</accession>
<evidence type="ECO:0000313" key="2">
    <source>
        <dbReference type="EMBL" id="REH43640.1"/>
    </source>
</evidence>
<comment type="caution">
    <text evidence="2">The sequence shown here is derived from an EMBL/GenBank/DDBJ whole genome shotgun (WGS) entry which is preliminary data.</text>
</comment>
<gene>
    <name evidence="2" type="ORF">BCF44_109183</name>
</gene>
<dbReference type="RefSeq" id="WP_116177083.1">
    <property type="nucleotide sequence ID" value="NZ_CP144375.1"/>
</dbReference>
<sequence length="116" mass="12870">MRLENYAAGLVEELAGYERAGMKDRAKDVRAELDRISPDLPRALAVAETDFVSGIKLYDVKDPEQVRAVFEAQPEVQRLRRLENDLTDLGYYGASRKRTTRAPGAPETVVPPAPVA</sequence>
<dbReference type="Proteomes" id="UP000256269">
    <property type="component" value="Unassembled WGS sequence"/>
</dbReference>